<dbReference type="InterPro" id="IPR026674">
    <property type="entry name" value="FLACC1"/>
</dbReference>
<organism evidence="3 4">
    <name type="scientific">Actinia tenebrosa</name>
    <name type="common">Australian red waratah sea anemone</name>
    <dbReference type="NCBI Taxonomy" id="6105"/>
    <lineage>
        <taxon>Eukaryota</taxon>
        <taxon>Metazoa</taxon>
        <taxon>Cnidaria</taxon>
        <taxon>Anthozoa</taxon>
        <taxon>Hexacorallia</taxon>
        <taxon>Actiniaria</taxon>
        <taxon>Actiniidae</taxon>
        <taxon>Actinia</taxon>
    </lineage>
</organism>
<name>A0A6P8HUW5_ACTTE</name>
<dbReference type="PANTHER" id="PTHR21707">
    <property type="entry name" value="FLAGELLUM-ASSOCIATED COILED-COIL DOMAIN-CONTAINING PROTEIN 1"/>
    <property type="match status" value="1"/>
</dbReference>
<feature type="region of interest" description="Disordered" evidence="2">
    <location>
        <begin position="454"/>
        <end position="566"/>
    </location>
</feature>
<dbReference type="RefSeq" id="XP_031559166.1">
    <property type="nucleotide sequence ID" value="XM_031703306.1"/>
</dbReference>
<evidence type="ECO:0000313" key="3">
    <source>
        <dbReference type="Proteomes" id="UP000515163"/>
    </source>
</evidence>
<dbReference type="Proteomes" id="UP000515163">
    <property type="component" value="Unplaced"/>
</dbReference>
<protein>
    <submittedName>
        <fullName evidence="4">Flagellum-associated coiled-coil domain-containing protein 1-like</fullName>
    </submittedName>
</protein>
<keyword evidence="1" id="KW-0175">Coiled coil</keyword>
<keyword evidence="3" id="KW-1185">Reference proteome</keyword>
<reference evidence="4" key="1">
    <citation type="submission" date="2025-08" db="UniProtKB">
        <authorList>
            <consortium name="RefSeq"/>
        </authorList>
    </citation>
    <scope>IDENTIFICATION</scope>
    <source>
        <tissue evidence="4">Tentacle</tissue>
    </source>
</reference>
<dbReference type="GO" id="GO:0005737">
    <property type="term" value="C:cytoplasm"/>
    <property type="evidence" value="ECO:0007669"/>
    <property type="project" value="TreeGrafter"/>
</dbReference>
<dbReference type="FunCoup" id="A0A6P8HUW5">
    <property type="interactions" value="2"/>
</dbReference>
<proteinExistence type="predicted"/>
<feature type="compositionally biased region" description="Basic and acidic residues" evidence="2">
    <location>
        <begin position="475"/>
        <end position="489"/>
    </location>
</feature>
<dbReference type="GeneID" id="116295485"/>
<dbReference type="AlphaFoldDB" id="A0A6P8HUW5"/>
<accession>A0A6P8HUW5</accession>
<sequence length="566" mass="65608">MSDADLETICITGSRPPYKKAAWVIGEVAEEIRAQTSPGKQRISEERKTHLRPKSTPSRLNVSFVGPHRSRCARFGQVYSAKDRKSLEGPLPEESTSTIVLSPGYVLSRSKEKINMTIKTDDFFSEQKTNKSHRKRLKPPDEKDVRINQLVTQVDDLTLLLEEERLNHKFQARKNVENNKMYVEQIHQEHREHIMSIENDHADDIERLKEEFEQQMQQERSLAEAEKARIQTELETLQGAFEAYKVTVATEMDYKWERRENEIRYNYEKQKEDAMTELRKELLHDKNKEIDAINKEHQRQIMVLVDDHAKEVDRLMEKFAEYIQDSENLKKVLTQMQAMTQENTELKEKIKTVSEKLKKTQTDLENKKVKLAGYEEHFAEKVAEVDNKYSMRMHGLMSDNTELRHHYMKKVEEVLRLQSEETTKQDEALHAAKDTMQAIIMARTKSNVSLTALRTESEQHRQHSKNNSSANDPAYLERRSSLPTTREELSIALQRSSKIEKLPRRPKTPTLAELGAAHKPRPHTSHYAKQTSPRAAPCSARVGPSGSFHPTEVNISDQGIRNLKLP</sequence>
<evidence type="ECO:0000256" key="1">
    <source>
        <dbReference type="SAM" id="Coils"/>
    </source>
</evidence>
<feature type="coiled-coil region" evidence="1">
    <location>
        <begin position="198"/>
        <end position="240"/>
    </location>
</feature>
<dbReference type="OrthoDB" id="5962793at2759"/>
<evidence type="ECO:0000256" key="2">
    <source>
        <dbReference type="SAM" id="MobiDB-lite"/>
    </source>
</evidence>
<dbReference type="InParanoid" id="A0A6P8HUW5"/>
<evidence type="ECO:0000313" key="4">
    <source>
        <dbReference type="RefSeq" id="XP_031559166.1"/>
    </source>
</evidence>
<gene>
    <name evidence="4" type="primary">LOC116295485</name>
</gene>
<feature type="region of interest" description="Disordered" evidence="2">
    <location>
        <begin position="35"/>
        <end position="59"/>
    </location>
</feature>
<feature type="coiled-coil region" evidence="1">
    <location>
        <begin position="305"/>
        <end position="377"/>
    </location>
</feature>
<dbReference type="PANTHER" id="PTHR21707:SF42">
    <property type="entry name" value="FLAGELLUM-ASSOCIATED COILED-COIL DOMAIN-CONTAINING PROTEIN 1"/>
    <property type="match status" value="1"/>
</dbReference>
<dbReference type="KEGG" id="aten:116295485"/>